<evidence type="ECO:0000256" key="1">
    <source>
        <dbReference type="SAM" id="Phobius"/>
    </source>
</evidence>
<keyword evidence="1" id="KW-0812">Transmembrane</keyword>
<accession>A0AAV0AQN5</accession>
<dbReference type="AlphaFoldDB" id="A0AAV0AQN5"/>
<organism evidence="2 3">
    <name type="scientific">Phakopsora pachyrhizi</name>
    <name type="common">Asian soybean rust disease fungus</name>
    <dbReference type="NCBI Taxonomy" id="170000"/>
    <lineage>
        <taxon>Eukaryota</taxon>
        <taxon>Fungi</taxon>
        <taxon>Dikarya</taxon>
        <taxon>Basidiomycota</taxon>
        <taxon>Pucciniomycotina</taxon>
        <taxon>Pucciniomycetes</taxon>
        <taxon>Pucciniales</taxon>
        <taxon>Phakopsoraceae</taxon>
        <taxon>Phakopsora</taxon>
    </lineage>
</organism>
<dbReference type="EMBL" id="CALTRL010000957">
    <property type="protein sequence ID" value="CAH7670229.1"/>
    <property type="molecule type" value="Genomic_DNA"/>
</dbReference>
<proteinExistence type="predicted"/>
<keyword evidence="3" id="KW-1185">Reference proteome</keyword>
<feature type="transmembrane region" description="Helical" evidence="1">
    <location>
        <begin position="70"/>
        <end position="88"/>
    </location>
</feature>
<evidence type="ECO:0000313" key="3">
    <source>
        <dbReference type="Proteomes" id="UP001153365"/>
    </source>
</evidence>
<gene>
    <name evidence="2" type="ORF">PPACK8108_LOCUS4940</name>
</gene>
<evidence type="ECO:0000313" key="2">
    <source>
        <dbReference type="EMBL" id="CAH7670229.1"/>
    </source>
</evidence>
<protein>
    <submittedName>
        <fullName evidence="2">Expressed protein</fullName>
    </submittedName>
</protein>
<dbReference type="Proteomes" id="UP001153365">
    <property type="component" value="Unassembled WGS sequence"/>
</dbReference>
<keyword evidence="1" id="KW-1133">Transmembrane helix</keyword>
<reference evidence="2" key="1">
    <citation type="submission" date="2022-06" db="EMBL/GenBank/DDBJ databases">
        <authorList>
            <consortium name="SYNGENTA / RWTH Aachen University"/>
        </authorList>
    </citation>
    <scope>NUCLEOTIDE SEQUENCE</scope>
</reference>
<comment type="caution">
    <text evidence="2">The sequence shown here is derived from an EMBL/GenBank/DDBJ whole genome shotgun (WGS) entry which is preliminary data.</text>
</comment>
<keyword evidence="1" id="KW-0472">Membrane</keyword>
<sequence length="250" mass="27787">MLSKGSNSRSISIFPIHKTSSDQSGSQQSKGTSLNSTNLADVGSVATGSPNARLNILSPRFAIRRRLTRLSLILVGSIILIISWIWFFNQFFITLLIHPSYSSSNGGLTLGNYLKSSRLSLLSSISDFYYKKTGLIPRITLRVSEIKIDEVDQSRLGNITVPTAWHDQSLRTTVSDSYNRPSWIFPPLTVKIWPELKMAGYSNGIGYDMFFKRGSGRGGPDGKTIEEIPEMELFPQKVQLGDNDPKPIDL</sequence>
<name>A0AAV0AQN5_PHAPC</name>